<keyword evidence="3 4" id="KW-0443">Lipid metabolism</keyword>
<keyword evidence="5" id="KW-0732">Signal</keyword>
<dbReference type="GO" id="GO:0016787">
    <property type="term" value="F:hydrolase activity"/>
    <property type="evidence" value="ECO:0007669"/>
    <property type="project" value="UniProtKB-UniRule"/>
</dbReference>
<proteinExistence type="predicted"/>
<dbReference type="InterPro" id="IPR050301">
    <property type="entry name" value="NTE"/>
</dbReference>
<reference evidence="7 8" key="1">
    <citation type="journal article" date="2015" name="Stand. Genomic Sci.">
        <title>Genomic Encyclopedia of Bacterial and Archaeal Type Strains, Phase III: the genomes of soil and plant-associated and newly described type strains.</title>
        <authorList>
            <person name="Whitman W.B."/>
            <person name="Woyke T."/>
            <person name="Klenk H.P."/>
            <person name="Zhou Y."/>
            <person name="Lilburn T.G."/>
            <person name="Beck B.J."/>
            <person name="De Vos P."/>
            <person name="Vandamme P."/>
            <person name="Eisen J.A."/>
            <person name="Garrity G."/>
            <person name="Hugenholtz P."/>
            <person name="Kyrpides N.C."/>
        </authorList>
    </citation>
    <scope>NUCLEOTIDE SEQUENCE [LARGE SCALE GENOMIC DNA]</scope>
    <source>
        <strain evidence="7 8">DSM 64</strain>
    </source>
</reference>
<feature type="signal peptide" evidence="5">
    <location>
        <begin position="1"/>
        <end position="28"/>
    </location>
</feature>
<gene>
    <name evidence="7" type="ORF">ATF69_0329</name>
</gene>
<dbReference type="Gene3D" id="3.40.1090.10">
    <property type="entry name" value="Cytosolic phospholipase A2 catalytic domain"/>
    <property type="match status" value="1"/>
</dbReference>
<evidence type="ECO:0000256" key="1">
    <source>
        <dbReference type="ARBA" id="ARBA00022801"/>
    </source>
</evidence>
<evidence type="ECO:0000259" key="6">
    <source>
        <dbReference type="PROSITE" id="PS51635"/>
    </source>
</evidence>
<dbReference type="PANTHER" id="PTHR14226">
    <property type="entry name" value="NEUROPATHY TARGET ESTERASE/SWISS CHEESE D.MELANOGASTER"/>
    <property type="match status" value="1"/>
</dbReference>
<accession>A0A561XXI1</accession>
<evidence type="ECO:0000256" key="5">
    <source>
        <dbReference type="SAM" id="SignalP"/>
    </source>
</evidence>
<dbReference type="EMBL" id="VJWE01000003">
    <property type="protein sequence ID" value="TWG40824.1"/>
    <property type="molecule type" value="Genomic_DNA"/>
</dbReference>
<name>A0A561XXI1_ACIDE</name>
<feature type="active site" description="Proton acceptor" evidence="4">
    <location>
        <position position="282"/>
    </location>
</feature>
<feature type="active site" description="Nucleophile" evidence="4">
    <location>
        <position position="101"/>
    </location>
</feature>
<evidence type="ECO:0000256" key="3">
    <source>
        <dbReference type="ARBA" id="ARBA00023098"/>
    </source>
</evidence>
<dbReference type="SUPFAM" id="SSF52151">
    <property type="entry name" value="FabD/lysophospholipase-like"/>
    <property type="match status" value="1"/>
</dbReference>
<protein>
    <submittedName>
        <fullName evidence="7">NTE family protein</fullName>
    </submittedName>
</protein>
<feature type="domain" description="PNPLA" evidence="6">
    <location>
        <begin position="57"/>
        <end position="295"/>
    </location>
</feature>
<dbReference type="PANTHER" id="PTHR14226:SF78">
    <property type="entry name" value="SLR0060 PROTEIN"/>
    <property type="match status" value="1"/>
</dbReference>
<sequence length="472" mass="51166">MNTFARVMKHTVLAAALALLAGCSSVKPWINEPLPAGDQNIPVRKSERDPTILVAVTLSGGGARAAAFGYGVLTELQQTRFVWNGNPTTLLDATDVVSGVSGGSIVAAYFAAHGIEGLPRFEQDFLRQNFQNSLITQALRPGNLIDLTSPWLGRTHLLARRLDKLYGGLTFGDVERRPRHPQLFITATDMSLGTGFEFTWEQFSLICSDLRKVPLSFAVAASSAVPLLLSPMTLKNYADQCPDRPSPSVAAAATGDYRVRLNRAHELSYVDAQRKPYIHLVDGGLADNLGVQRLLDRALANGGLRQTFSEVGIPPATIRKLVLITVNAERDPSVNIDMSDKVPNMAQVVDALLFGTGARATRETQEFLRDITRQWQRSLASGPTGANDVFAPDAEIHVIPVNLRDAPDDIARRRLLQVPTAFSITSEEVTDLIEAGGSVLRHSPEFRALVQSLLSPDPHAPHAPPAGLQAKD</sequence>
<keyword evidence="2 4" id="KW-0442">Lipid degradation</keyword>
<evidence type="ECO:0000256" key="2">
    <source>
        <dbReference type="ARBA" id="ARBA00022963"/>
    </source>
</evidence>
<feature type="short sequence motif" description="GXSXG" evidence="4">
    <location>
        <begin position="99"/>
        <end position="103"/>
    </location>
</feature>
<feature type="short sequence motif" description="DGA/G" evidence="4">
    <location>
        <begin position="282"/>
        <end position="284"/>
    </location>
</feature>
<organism evidence="7 8">
    <name type="scientific">Acidovorax delafieldii</name>
    <name type="common">Pseudomonas delafieldii</name>
    <dbReference type="NCBI Taxonomy" id="47920"/>
    <lineage>
        <taxon>Bacteria</taxon>
        <taxon>Pseudomonadati</taxon>
        <taxon>Pseudomonadota</taxon>
        <taxon>Betaproteobacteria</taxon>
        <taxon>Burkholderiales</taxon>
        <taxon>Comamonadaceae</taxon>
        <taxon>Acidovorax</taxon>
    </lineage>
</organism>
<dbReference type="PROSITE" id="PS51635">
    <property type="entry name" value="PNPLA"/>
    <property type="match status" value="1"/>
</dbReference>
<dbReference type="Pfam" id="PF01734">
    <property type="entry name" value="Patatin"/>
    <property type="match status" value="1"/>
</dbReference>
<keyword evidence="1 4" id="KW-0378">Hydrolase</keyword>
<dbReference type="InterPro" id="IPR016035">
    <property type="entry name" value="Acyl_Trfase/lysoPLipase"/>
</dbReference>
<dbReference type="PROSITE" id="PS51257">
    <property type="entry name" value="PROKAR_LIPOPROTEIN"/>
    <property type="match status" value="1"/>
</dbReference>
<comment type="caution">
    <text evidence="4">Lacks conserved residue(s) required for the propagation of feature annotation.</text>
</comment>
<dbReference type="GO" id="GO:0016042">
    <property type="term" value="P:lipid catabolic process"/>
    <property type="evidence" value="ECO:0007669"/>
    <property type="project" value="UniProtKB-UniRule"/>
</dbReference>
<evidence type="ECO:0000313" key="7">
    <source>
        <dbReference type="EMBL" id="TWG40824.1"/>
    </source>
</evidence>
<evidence type="ECO:0000256" key="4">
    <source>
        <dbReference type="PROSITE-ProRule" id="PRU01161"/>
    </source>
</evidence>
<evidence type="ECO:0000313" key="8">
    <source>
        <dbReference type="Proteomes" id="UP000321485"/>
    </source>
</evidence>
<feature type="chain" id="PRO_5021750294" evidence="5">
    <location>
        <begin position="29"/>
        <end position="472"/>
    </location>
</feature>
<dbReference type="AlphaFoldDB" id="A0A561XXI1"/>
<dbReference type="Proteomes" id="UP000321485">
    <property type="component" value="Unassembled WGS sequence"/>
</dbReference>
<comment type="caution">
    <text evidence="7">The sequence shown here is derived from an EMBL/GenBank/DDBJ whole genome shotgun (WGS) entry which is preliminary data.</text>
</comment>
<dbReference type="InterPro" id="IPR002641">
    <property type="entry name" value="PNPLA_dom"/>
</dbReference>